<dbReference type="InterPro" id="IPR002909">
    <property type="entry name" value="IPT_dom"/>
</dbReference>
<dbReference type="Proteomes" id="UP000192801">
    <property type="component" value="Unassembled WGS sequence"/>
</dbReference>
<evidence type="ECO:0000313" key="3">
    <source>
        <dbReference type="EMBL" id="ORA67403.1"/>
    </source>
</evidence>
<feature type="domain" description="IPT/TIG" evidence="1">
    <location>
        <begin position="228"/>
        <end position="295"/>
    </location>
</feature>
<feature type="domain" description="Pvc16 N-terminal" evidence="2">
    <location>
        <begin position="10"/>
        <end position="192"/>
    </location>
</feature>
<proteinExistence type="predicted"/>
<dbReference type="Pfam" id="PF14065">
    <property type="entry name" value="Pvc16_N"/>
    <property type="match status" value="1"/>
</dbReference>
<protein>
    <submittedName>
        <fullName evidence="3">Uncharacterized protein</fullName>
    </submittedName>
</protein>
<evidence type="ECO:0000259" key="1">
    <source>
        <dbReference type="Pfam" id="PF01833"/>
    </source>
</evidence>
<dbReference type="OrthoDB" id="527247at2"/>
<dbReference type="STRING" id="444597.BST26_15830"/>
<dbReference type="RefSeq" id="WP_083032263.1">
    <property type="nucleotide sequence ID" value="NZ_AP022618.1"/>
</dbReference>
<comment type="caution">
    <text evidence="3">The sequence shown here is derived from an EMBL/GenBank/DDBJ whole genome shotgun (WGS) entry which is preliminary data.</text>
</comment>
<keyword evidence="4" id="KW-1185">Reference proteome</keyword>
<dbReference type="AlphaFoldDB" id="A0A1X0D4U9"/>
<dbReference type="EMBL" id="MVHS01000043">
    <property type="protein sequence ID" value="ORA67403.1"/>
    <property type="molecule type" value="Genomic_DNA"/>
</dbReference>
<evidence type="ECO:0000313" key="4">
    <source>
        <dbReference type="Proteomes" id="UP000192801"/>
    </source>
</evidence>
<dbReference type="Pfam" id="PF01833">
    <property type="entry name" value="TIG"/>
    <property type="match status" value="1"/>
</dbReference>
<gene>
    <name evidence="3" type="ORF">BST26_15830</name>
</gene>
<organism evidence="3 4">
    <name type="scientific">Mycolicibacterium insubricum</name>
    <dbReference type="NCBI Taxonomy" id="444597"/>
    <lineage>
        <taxon>Bacteria</taxon>
        <taxon>Bacillati</taxon>
        <taxon>Actinomycetota</taxon>
        <taxon>Actinomycetes</taxon>
        <taxon>Mycobacteriales</taxon>
        <taxon>Mycobacteriaceae</taxon>
        <taxon>Mycolicibacterium</taxon>
    </lineage>
</organism>
<name>A0A1X0D4U9_9MYCO</name>
<reference evidence="3 4" key="1">
    <citation type="submission" date="2016-12" db="EMBL/GenBank/DDBJ databases">
        <title>The new phylogeny of genus Mycobacterium.</title>
        <authorList>
            <person name="Tortoli E."/>
            <person name="Trovato A."/>
            <person name="Cirillo D.M."/>
        </authorList>
    </citation>
    <scope>NUCLEOTIDE SEQUENCE [LARGE SCALE GENOMIC DNA]</scope>
    <source>
        <strain evidence="3 4">DSM 45130</strain>
    </source>
</reference>
<dbReference type="InterPro" id="IPR025351">
    <property type="entry name" value="Pvc16_N"/>
</dbReference>
<accession>A0A1X0D4U9</accession>
<sequence length="407" mass="41907">MSNARAAAGVTAALVTLVQQAVDTLGITPGPVVTASSLEDSGDHGRISITLYRITRNGYLGNDTLPSRHGTGRIHTTPRAAFDLHYLLCFRADSDFDAHTMLAAAAVAVEAQPTVSANLLALAAADHPEIVGNDLADAAEYVRLSTETLGSDEVARLWALYPPGSFAPTLAVTAGPVVIDSTLVAPPTYPVRTVGNSIRPSTAGPRLDTIAGPDGIGAPIRATSAPAPLTLRGAGFCAGGQMDALIDGVVAPTTVVDDGEITVATPILDAGGHRIQVRRSDPPGDSQVSSTRQLQFSETRVAWIVPSIDGTPTVAAAAPPAIGSGVISATVHPPVRRGQRVSLILDTDARTLVLPCAPLADAPGTGVDFPFLDLPSATYRITLDVNGVRSIPPVDASDRYAPIAVTL</sequence>
<evidence type="ECO:0000259" key="2">
    <source>
        <dbReference type="Pfam" id="PF14065"/>
    </source>
</evidence>